<sequence length="142" mass="16036">MSAFCVYAAATWIARERAEKKVCNVEFRQGVQHVLTLQEWKAKVDEETQRIFKRMKPVRASPLFDIPQSCLDWIRVAEKNGLIRDAQVMAWKVDTYSDGSPARDKHGRPKKAWLSYHATDADGFATHPQAIATCEVAKGSDG</sequence>
<dbReference type="AlphaFoldDB" id="G2J7C4"/>
<proteinExistence type="predicted"/>
<gene>
    <name evidence="1" type="ORF">CAGGBEG34_110007</name>
</gene>
<dbReference type="EMBL" id="CAFB01000022">
    <property type="protein sequence ID" value="CCD28665.1"/>
    <property type="molecule type" value="Genomic_DNA"/>
</dbReference>
<name>G2J7C4_9BURK</name>
<evidence type="ECO:0000313" key="1">
    <source>
        <dbReference type="EMBL" id="CCD28665.1"/>
    </source>
</evidence>
<protein>
    <submittedName>
        <fullName evidence="1">Uncharacterized protein</fullName>
    </submittedName>
</protein>
<dbReference type="Proteomes" id="UP000054051">
    <property type="component" value="Unassembled WGS sequence"/>
</dbReference>
<dbReference type="eggNOG" id="ENOG502ZIUP">
    <property type="taxonomic scope" value="Bacteria"/>
</dbReference>
<evidence type="ECO:0000313" key="2">
    <source>
        <dbReference type="Proteomes" id="UP000054051"/>
    </source>
</evidence>
<dbReference type="RefSeq" id="WP_006681963.1">
    <property type="nucleotide sequence ID" value="NZ_CAFB01000022.1"/>
</dbReference>
<dbReference type="STRING" id="1070319.CAGGBEG34_110007"/>
<keyword evidence="2" id="KW-1185">Reference proteome</keyword>
<reference evidence="1 2" key="1">
    <citation type="submission" date="2011-08" db="EMBL/GenBank/DDBJ databases">
        <title>The genome of the obligate endobacterium of an arbuscular mycorrhizal fungus reveals an interphylum network of nutritional interactions.</title>
        <authorList>
            <person name="Ghignone S."/>
            <person name="Salvioli A."/>
            <person name="Anca I."/>
            <person name="Lumini E."/>
            <person name="Ortu G."/>
            <person name="Petiti L."/>
            <person name="Cruveiller S."/>
            <person name="Bianciotto V."/>
            <person name="Piffanelli P."/>
            <person name="Lanfranco L."/>
            <person name="Bonfante P."/>
        </authorList>
    </citation>
    <scope>NUCLEOTIDE SEQUENCE [LARGE SCALE GENOMIC DNA]</scope>
    <source>
        <strain evidence="1 2">BEG34</strain>
    </source>
</reference>
<comment type="caution">
    <text evidence="1">The sequence shown here is derived from an EMBL/GenBank/DDBJ whole genome shotgun (WGS) entry which is preliminary data.</text>
</comment>
<organism evidence="1 2">
    <name type="scientific">Candidatus Glomeribacter gigasporarum BEG34</name>
    <dbReference type="NCBI Taxonomy" id="1070319"/>
    <lineage>
        <taxon>Bacteria</taxon>
        <taxon>Pseudomonadati</taxon>
        <taxon>Pseudomonadota</taxon>
        <taxon>Betaproteobacteria</taxon>
        <taxon>Burkholderiales</taxon>
        <taxon>Burkholderiaceae</taxon>
        <taxon>Candidatus Glomeribacter</taxon>
    </lineage>
</organism>
<accession>G2J7C4</accession>
<dbReference type="OrthoDB" id="8684510at2"/>